<dbReference type="PATRIC" id="fig|28092.6.peg.6387"/>
<comment type="caution">
    <text evidence="1">The sequence shown here is derived from an EMBL/GenBank/DDBJ whole genome shotgun (WGS) entry which is preliminary data.</text>
</comment>
<accession>A0A0F5JT29</accession>
<name>A0A0F5JT29_9BURK</name>
<protein>
    <submittedName>
        <fullName evidence="1">Uncharacterized protein</fullName>
    </submittedName>
</protein>
<dbReference type="AlphaFoldDB" id="A0A0F5JT29"/>
<proteinExistence type="predicted"/>
<dbReference type="Proteomes" id="UP000033618">
    <property type="component" value="Unassembled WGS sequence"/>
</dbReference>
<sequence length="89" mass="10012">HAELLTLCDQIGTKFRGIGTMGSSFTGRLFNRVHVSASMIVDTYALTRSYRMPDGMTSRLRAIEHRRQITAHLSSWRQLTLGSQNPSAF</sequence>
<feature type="non-terminal residue" evidence="1">
    <location>
        <position position="1"/>
    </location>
</feature>
<keyword evidence="2" id="KW-1185">Reference proteome</keyword>
<gene>
    <name evidence="1" type="ORF">WM40_26975</name>
</gene>
<evidence type="ECO:0000313" key="1">
    <source>
        <dbReference type="EMBL" id="KKB60819.1"/>
    </source>
</evidence>
<dbReference type="EMBL" id="LAQU01000182">
    <property type="protein sequence ID" value="KKB60819.1"/>
    <property type="molecule type" value="Genomic_DNA"/>
</dbReference>
<organism evidence="1 2">
    <name type="scientific">Robbsia andropogonis</name>
    <dbReference type="NCBI Taxonomy" id="28092"/>
    <lineage>
        <taxon>Bacteria</taxon>
        <taxon>Pseudomonadati</taxon>
        <taxon>Pseudomonadota</taxon>
        <taxon>Betaproteobacteria</taxon>
        <taxon>Burkholderiales</taxon>
        <taxon>Burkholderiaceae</taxon>
        <taxon>Robbsia</taxon>
    </lineage>
</organism>
<reference evidence="1 2" key="1">
    <citation type="submission" date="2015-03" db="EMBL/GenBank/DDBJ databases">
        <title>Draft Genome Sequence of Burkholderia andropogonis type strain ICMP2807, isolated from Sorghum bicolor.</title>
        <authorList>
            <person name="Lopes-Santos L."/>
            <person name="Castro D.B."/>
            <person name="Ottoboni L.M."/>
            <person name="Park D."/>
            <person name="Weirc B.S."/>
            <person name="Destefano S.A."/>
        </authorList>
    </citation>
    <scope>NUCLEOTIDE SEQUENCE [LARGE SCALE GENOMIC DNA]</scope>
    <source>
        <strain evidence="1 2">ICMP2807</strain>
    </source>
</reference>
<evidence type="ECO:0000313" key="2">
    <source>
        <dbReference type="Proteomes" id="UP000033618"/>
    </source>
</evidence>